<dbReference type="Gene3D" id="3.60.15.10">
    <property type="entry name" value="Ribonuclease Z/Hydroxyacylglutathione hydrolase-like"/>
    <property type="match status" value="1"/>
</dbReference>
<feature type="domain" description="Metallo-beta-lactamase" evidence="1">
    <location>
        <begin position="21"/>
        <end position="219"/>
    </location>
</feature>
<sequence>MKLRTLKEHILYTECDSSNDRPVLGYIHGKDFSVMIDAGNSANHVSEYNSLLLEKGLKIPKYCIITHWHWDHTFGMHALNAETIAHFKTNEELDRMSSWVWDDKNMKERLISGEDIEFADEHIRAEYSDLNEIKVVPAALTFDSKMVIDCGAITCVCMHLESAHSDDSVVVYIPEEKVIFLGDIYNDDFYRNHYRDLDKTRELHRELSAIDFDIAVVGHSEPVSKRDLLNFLQRFL</sequence>
<evidence type="ECO:0000313" key="2">
    <source>
        <dbReference type="EMBL" id="RKD29256.1"/>
    </source>
</evidence>
<proteinExistence type="predicted"/>
<dbReference type="Pfam" id="PF00753">
    <property type="entry name" value="Lactamase_B"/>
    <property type="match status" value="1"/>
</dbReference>
<comment type="caution">
    <text evidence="2">The sequence shown here is derived from an EMBL/GenBank/DDBJ whole genome shotgun (WGS) entry which is preliminary data.</text>
</comment>
<dbReference type="RefSeq" id="WP_120198090.1">
    <property type="nucleotide sequence ID" value="NZ_MCIA01000032.1"/>
</dbReference>
<protein>
    <recommendedName>
        <fullName evidence="1">Metallo-beta-lactamase domain-containing protein</fullName>
    </recommendedName>
</protein>
<dbReference type="OrthoDB" id="420651at2"/>
<reference evidence="2 3" key="1">
    <citation type="submission" date="2016-08" db="EMBL/GenBank/DDBJ databases">
        <title>A new outlook on sporulation: Clostridium algidixylanolyticum.</title>
        <authorList>
            <person name="Poppleton D.I."/>
            <person name="Gribaldo S."/>
        </authorList>
    </citation>
    <scope>NUCLEOTIDE SEQUENCE [LARGE SCALE GENOMIC DNA]</scope>
    <source>
        <strain evidence="2 3">SPL73</strain>
    </source>
</reference>
<evidence type="ECO:0000313" key="3">
    <source>
        <dbReference type="Proteomes" id="UP000284277"/>
    </source>
</evidence>
<keyword evidence="3" id="KW-1185">Reference proteome</keyword>
<dbReference type="EMBL" id="MCIA01000032">
    <property type="protein sequence ID" value="RKD29256.1"/>
    <property type="molecule type" value="Genomic_DNA"/>
</dbReference>
<dbReference type="InterPro" id="IPR036866">
    <property type="entry name" value="RibonucZ/Hydroxyglut_hydro"/>
</dbReference>
<dbReference type="PANTHER" id="PTHR42951">
    <property type="entry name" value="METALLO-BETA-LACTAMASE DOMAIN-CONTAINING"/>
    <property type="match status" value="1"/>
</dbReference>
<dbReference type="AlphaFoldDB" id="A0A419SVK0"/>
<accession>A0A419SVK0</accession>
<dbReference type="Proteomes" id="UP000284277">
    <property type="component" value="Unassembled WGS sequence"/>
</dbReference>
<dbReference type="PANTHER" id="PTHR42951:SF4">
    <property type="entry name" value="ACYL-COENZYME A THIOESTERASE MBLAC2"/>
    <property type="match status" value="1"/>
</dbReference>
<dbReference type="SUPFAM" id="SSF56281">
    <property type="entry name" value="Metallo-hydrolase/oxidoreductase"/>
    <property type="match status" value="1"/>
</dbReference>
<evidence type="ECO:0000259" key="1">
    <source>
        <dbReference type="SMART" id="SM00849"/>
    </source>
</evidence>
<dbReference type="InterPro" id="IPR050855">
    <property type="entry name" value="NDM-1-like"/>
</dbReference>
<gene>
    <name evidence="2" type="ORF">BET01_07820</name>
</gene>
<dbReference type="SMART" id="SM00849">
    <property type="entry name" value="Lactamase_B"/>
    <property type="match status" value="1"/>
</dbReference>
<dbReference type="InterPro" id="IPR001279">
    <property type="entry name" value="Metallo-B-lactamas"/>
</dbReference>
<name>A0A419SVK0_9FIRM</name>
<organism evidence="2 3">
    <name type="scientific">Lacrimispora algidixylanolytica</name>
    <dbReference type="NCBI Taxonomy" id="94868"/>
    <lineage>
        <taxon>Bacteria</taxon>
        <taxon>Bacillati</taxon>
        <taxon>Bacillota</taxon>
        <taxon>Clostridia</taxon>
        <taxon>Lachnospirales</taxon>
        <taxon>Lachnospiraceae</taxon>
        <taxon>Lacrimispora</taxon>
    </lineage>
</organism>